<dbReference type="EMBL" id="CAKJTJ010000040">
    <property type="protein sequence ID" value="CAG9623257.1"/>
    <property type="molecule type" value="Genomic_DNA"/>
</dbReference>
<feature type="domain" description="PAS" evidence="2">
    <location>
        <begin position="122"/>
        <end position="193"/>
    </location>
</feature>
<dbReference type="SMART" id="SM00267">
    <property type="entry name" value="GGDEF"/>
    <property type="match status" value="1"/>
</dbReference>
<dbReference type="RefSeq" id="WP_230504534.1">
    <property type="nucleotide sequence ID" value="NZ_CAKJTJ010000040.1"/>
</dbReference>
<dbReference type="SUPFAM" id="SSF55785">
    <property type="entry name" value="PYP-like sensor domain (PAS domain)"/>
    <property type="match status" value="2"/>
</dbReference>
<dbReference type="PROSITE" id="PS50112">
    <property type="entry name" value="PAS"/>
    <property type="match status" value="2"/>
</dbReference>
<comment type="caution">
    <text evidence="5">The sequence shown here is derived from an EMBL/GenBank/DDBJ whole genome shotgun (WGS) entry which is preliminary data.</text>
</comment>
<dbReference type="PROSITE" id="PS50113">
    <property type="entry name" value="PAC"/>
    <property type="match status" value="1"/>
</dbReference>
<dbReference type="PROSITE" id="PS50887">
    <property type="entry name" value="GGDEF"/>
    <property type="match status" value="1"/>
</dbReference>
<accession>A0ABN8AIC1</accession>
<dbReference type="InterPro" id="IPR043128">
    <property type="entry name" value="Rev_trsase/Diguanyl_cyclase"/>
</dbReference>
<dbReference type="Pfam" id="PF00989">
    <property type="entry name" value="PAS"/>
    <property type="match status" value="1"/>
</dbReference>
<evidence type="ECO:0000259" key="2">
    <source>
        <dbReference type="PROSITE" id="PS50112"/>
    </source>
</evidence>
<feature type="domain" description="PAS" evidence="2">
    <location>
        <begin position="250"/>
        <end position="294"/>
    </location>
</feature>
<dbReference type="PANTHER" id="PTHR44757:SF2">
    <property type="entry name" value="BIOFILM ARCHITECTURE MAINTENANCE PROTEIN MBAA"/>
    <property type="match status" value="1"/>
</dbReference>
<dbReference type="InterPro" id="IPR000700">
    <property type="entry name" value="PAS-assoc_C"/>
</dbReference>
<dbReference type="Gene3D" id="3.30.70.270">
    <property type="match status" value="1"/>
</dbReference>
<protein>
    <recommendedName>
        <fullName evidence="7">Diguanylate cyclase</fullName>
    </recommendedName>
</protein>
<dbReference type="Pfam" id="PF00990">
    <property type="entry name" value="GGDEF"/>
    <property type="match status" value="1"/>
</dbReference>
<dbReference type="Gene3D" id="3.30.450.20">
    <property type="entry name" value="PAS domain"/>
    <property type="match status" value="2"/>
</dbReference>
<evidence type="ECO:0000313" key="6">
    <source>
        <dbReference type="Proteomes" id="UP000789833"/>
    </source>
</evidence>
<dbReference type="InterPro" id="IPR035965">
    <property type="entry name" value="PAS-like_dom_sf"/>
</dbReference>
<dbReference type="InterPro" id="IPR029787">
    <property type="entry name" value="Nucleotide_cyclase"/>
</dbReference>
<keyword evidence="6" id="KW-1185">Reference proteome</keyword>
<feature type="coiled-coil region" evidence="1">
    <location>
        <begin position="233"/>
        <end position="260"/>
    </location>
</feature>
<dbReference type="Proteomes" id="UP000789833">
    <property type="component" value="Unassembled WGS sequence"/>
</dbReference>
<dbReference type="NCBIfam" id="TIGR00254">
    <property type="entry name" value="GGDEF"/>
    <property type="match status" value="1"/>
</dbReference>
<evidence type="ECO:0008006" key="7">
    <source>
        <dbReference type="Google" id="ProtNLM"/>
    </source>
</evidence>
<feature type="domain" description="PAC" evidence="3">
    <location>
        <begin position="197"/>
        <end position="249"/>
    </location>
</feature>
<evidence type="ECO:0000256" key="1">
    <source>
        <dbReference type="SAM" id="Coils"/>
    </source>
</evidence>
<evidence type="ECO:0000259" key="4">
    <source>
        <dbReference type="PROSITE" id="PS50887"/>
    </source>
</evidence>
<organism evidence="5 6">
    <name type="scientific">Sutcliffiella rhizosphaerae</name>
    <dbReference type="NCBI Taxonomy" id="2880967"/>
    <lineage>
        <taxon>Bacteria</taxon>
        <taxon>Bacillati</taxon>
        <taxon>Bacillota</taxon>
        <taxon>Bacilli</taxon>
        <taxon>Bacillales</taxon>
        <taxon>Bacillaceae</taxon>
        <taxon>Sutcliffiella</taxon>
    </lineage>
</organism>
<evidence type="ECO:0000259" key="3">
    <source>
        <dbReference type="PROSITE" id="PS50113"/>
    </source>
</evidence>
<dbReference type="InterPro" id="IPR000014">
    <property type="entry name" value="PAS"/>
</dbReference>
<dbReference type="SMART" id="SM00091">
    <property type="entry name" value="PAS"/>
    <property type="match status" value="3"/>
</dbReference>
<gene>
    <name evidence="5" type="ORF">BACCIP111883_04053</name>
</gene>
<keyword evidence="1" id="KW-0175">Coiled coil</keyword>
<proteinExistence type="predicted"/>
<dbReference type="InterPro" id="IPR013767">
    <property type="entry name" value="PAS_fold"/>
</dbReference>
<name>A0ABN8AIC1_9BACI</name>
<dbReference type="PANTHER" id="PTHR44757">
    <property type="entry name" value="DIGUANYLATE CYCLASE DGCP"/>
    <property type="match status" value="1"/>
</dbReference>
<dbReference type="CDD" id="cd01949">
    <property type="entry name" value="GGDEF"/>
    <property type="match status" value="1"/>
</dbReference>
<dbReference type="SUPFAM" id="SSF55073">
    <property type="entry name" value="Nucleotide cyclase"/>
    <property type="match status" value="1"/>
</dbReference>
<feature type="domain" description="GGDEF" evidence="4">
    <location>
        <begin position="407"/>
        <end position="540"/>
    </location>
</feature>
<dbReference type="CDD" id="cd00130">
    <property type="entry name" value="PAS"/>
    <property type="match status" value="2"/>
</dbReference>
<evidence type="ECO:0000313" key="5">
    <source>
        <dbReference type="EMBL" id="CAG9623257.1"/>
    </source>
</evidence>
<reference evidence="5 6" key="1">
    <citation type="submission" date="2021-10" db="EMBL/GenBank/DDBJ databases">
        <authorList>
            <person name="Criscuolo A."/>
        </authorList>
    </citation>
    <scope>NUCLEOTIDE SEQUENCE [LARGE SCALE GENOMIC DNA]</scope>
    <source>
        <strain evidence="6">CIP 111883</strain>
    </source>
</reference>
<dbReference type="InterPro" id="IPR000160">
    <property type="entry name" value="GGDEF_dom"/>
</dbReference>
<dbReference type="InterPro" id="IPR052155">
    <property type="entry name" value="Biofilm_reg_signaling"/>
</dbReference>
<dbReference type="Pfam" id="PF13426">
    <property type="entry name" value="PAS_9"/>
    <property type="match status" value="1"/>
</dbReference>
<sequence length="540" mass="61799">MNIEQHFPLFFGQMDDMVFLVEWKNNELWYTKVNASAQTKLDFDMIGRKLREVLPSSVFQTLYPFYLKCIETKQPVTYSDLNLFVADLPASETGLTCIEYNNKTYVLAITKNINHLKERVEDYIFLDSLVTNTVDAMLVLDIKGIILKINEAFVQHFGWEACELIGHNWSNGVFIPEKLRIQANKIWESLLKGISVPSMETVRLTKSGEPIQVSISYSPVFNEEKQVVAISMIYRSIEHLKELEEQLEESNEAYKSLFSYHRNAVIMVNKDGIIVNGNDACEQIIGFSKNEIIGFSFLDYITKKLPKQKIEMNGKAIHYDLSTKNANGVALYLNVTHVPIIVKDDLKGMYIIAQDITEQRLAEIEREQLQEQLTFLAYHDSLTELPNRRFMEERLEAAIKEAEQSGKMLALLFLDCDHFKVINDTYGHETGDKLLIAFSKRLTNCIRNEDVVGRIGGDEFVIMLQDIEDMEMVVKVADRLLQSLDQPYAVQGKQFQTTTSIGISTYPDNGVTVKQLFRKADQALYSVKNSGRNGYAFSTQ</sequence>
<dbReference type="NCBIfam" id="TIGR00229">
    <property type="entry name" value="sensory_box"/>
    <property type="match status" value="2"/>
</dbReference>